<accession>A0ABW4ZG78</accession>
<name>A0ABW4ZG78_9SPHI</name>
<dbReference type="Pfam" id="PF08241">
    <property type="entry name" value="Methyltransf_11"/>
    <property type="match status" value="1"/>
</dbReference>
<keyword evidence="2" id="KW-0808">Transferase</keyword>
<gene>
    <name evidence="2" type="ORF">ACFSJU_01365</name>
</gene>
<keyword evidence="2" id="KW-0489">Methyltransferase</keyword>
<dbReference type="EC" id="2.1.1.222" evidence="2"/>
<dbReference type="EMBL" id="JBHUHZ010000001">
    <property type="protein sequence ID" value="MFD2161023.1"/>
    <property type="molecule type" value="Genomic_DNA"/>
</dbReference>
<dbReference type="GO" id="GO:0032259">
    <property type="term" value="P:methylation"/>
    <property type="evidence" value="ECO:0007669"/>
    <property type="project" value="UniProtKB-KW"/>
</dbReference>
<dbReference type="CDD" id="cd02440">
    <property type="entry name" value="AdoMet_MTases"/>
    <property type="match status" value="1"/>
</dbReference>
<dbReference type="EC" id="2.1.1.64" evidence="2"/>
<dbReference type="Proteomes" id="UP001597387">
    <property type="component" value="Unassembled WGS sequence"/>
</dbReference>
<dbReference type="InterPro" id="IPR013216">
    <property type="entry name" value="Methyltransf_11"/>
</dbReference>
<dbReference type="GO" id="GO:0102208">
    <property type="term" value="F:2-polyprenyl-6-hydroxyphenol methylase activity"/>
    <property type="evidence" value="ECO:0007669"/>
    <property type="project" value="UniProtKB-EC"/>
</dbReference>
<evidence type="ECO:0000313" key="3">
    <source>
        <dbReference type="Proteomes" id="UP001597387"/>
    </source>
</evidence>
<dbReference type="Gene3D" id="3.40.50.150">
    <property type="entry name" value="Vaccinia Virus protein VP39"/>
    <property type="match status" value="1"/>
</dbReference>
<feature type="domain" description="Methyltransferase type 11" evidence="1">
    <location>
        <begin position="41"/>
        <end position="135"/>
    </location>
</feature>
<dbReference type="InterPro" id="IPR029063">
    <property type="entry name" value="SAM-dependent_MTases_sf"/>
</dbReference>
<organism evidence="2 3">
    <name type="scientific">Paradesertivirga mongoliensis</name>
    <dbReference type="NCBI Taxonomy" id="2100740"/>
    <lineage>
        <taxon>Bacteria</taxon>
        <taxon>Pseudomonadati</taxon>
        <taxon>Bacteroidota</taxon>
        <taxon>Sphingobacteriia</taxon>
        <taxon>Sphingobacteriales</taxon>
        <taxon>Sphingobacteriaceae</taxon>
        <taxon>Paradesertivirga</taxon>
    </lineage>
</organism>
<protein>
    <submittedName>
        <fullName evidence="2">Class I SAM-dependent methyltransferase</fullName>
        <ecNumber evidence="2">2.1.1.222</ecNumber>
        <ecNumber evidence="2">2.1.1.64</ecNumber>
    </submittedName>
</protein>
<dbReference type="GO" id="GO:0061542">
    <property type="term" value="F:3-demethylubiquinol 3-O-methyltransferase activity"/>
    <property type="evidence" value="ECO:0007669"/>
    <property type="project" value="UniProtKB-EC"/>
</dbReference>
<sequence length="272" mass="31477">MNDKLKWTGERLVTQISNEDTIYHLHRYSIPQEYIKDKTVVDVASGEGYGSNIMATTAYKVIGIDISKEAVTFANQKYGHRSNLRFIEGSADKIPLEDGIADVVVSFETLEHIDTHQEMMLEIKRILKPGGILIISSPDKANYSDRFNRVNEFHVKELYMEEFKTLLAQHFKHCIFYYQTFLTGSFIFKEDYSGTQIKEYNGNYNQIQSSDNLSFPMFNIAIASDASFTPQENSYFEGTDTMREFYYNTVMGFTPYKLGNAILKPLRRLFKR</sequence>
<comment type="caution">
    <text evidence="2">The sequence shown here is derived from an EMBL/GenBank/DDBJ whole genome shotgun (WGS) entry which is preliminary data.</text>
</comment>
<dbReference type="SUPFAM" id="SSF53335">
    <property type="entry name" value="S-adenosyl-L-methionine-dependent methyltransferases"/>
    <property type="match status" value="1"/>
</dbReference>
<dbReference type="PANTHER" id="PTHR43861">
    <property type="entry name" value="TRANS-ACONITATE 2-METHYLTRANSFERASE-RELATED"/>
    <property type="match status" value="1"/>
</dbReference>
<evidence type="ECO:0000259" key="1">
    <source>
        <dbReference type="Pfam" id="PF08241"/>
    </source>
</evidence>
<proteinExistence type="predicted"/>
<reference evidence="3" key="1">
    <citation type="journal article" date="2019" name="Int. J. Syst. Evol. Microbiol.">
        <title>The Global Catalogue of Microorganisms (GCM) 10K type strain sequencing project: providing services to taxonomists for standard genome sequencing and annotation.</title>
        <authorList>
            <consortium name="The Broad Institute Genomics Platform"/>
            <consortium name="The Broad Institute Genome Sequencing Center for Infectious Disease"/>
            <person name="Wu L."/>
            <person name="Ma J."/>
        </authorList>
    </citation>
    <scope>NUCLEOTIDE SEQUENCE [LARGE SCALE GENOMIC DNA]</scope>
    <source>
        <strain evidence="3">KCTC 42217</strain>
    </source>
</reference>
<dbReference type="RefSeq" id="WP_255905364.1">
    <property type="nucleotide sequence ID" value="NZ_JAFMZO010000005.1"/>
</dbReference>
<evidence type="ECO:0000313" key="2">
    <source>
        <dbReference type="EMBL" id="MFD2161023.1"/>
    </source>
</evidence>
<keyword evidence="3" id="KW-1185">Reference proteome</keyword>